<accession>A5BAZ4</accession>
<gene>
    <name evidence="1" type="ORF">VITISV_018023</name>
</gene>
<organism evidence="1">
    <name type="scientific">Vitis vinifera</name>
    <name type="common">Grape</name>
    <dbReference type="NCBI Taxonomy" id="29760"/>
    <lineage>
        <taxon>Eukaryota</taxon>
        <taxon>Viridiplantae</taxon>
        <taxon>Streptophyta</taxon>
        <taxon>Embryophyta</taxon>
        <taxon>Tracheophyta</taxon>
        <taxon>Spermatophyta</taxon>
        <taxon>Magnoliopsida</taxon>
        <taxon>eudicotyledons</taxon>
        <taxon>Gunneridae</taxon>
        <taxon>Pentapetalae</taxon>
        <taxon>rosids</taxon>
        <taxon>Vitales</taxon>
        <taxon>Vitaceae</taxon>
        <taxon>Viteae</taxon>
        <taxon>Vitis</taxon>
    </lineage>
</organism>
<name>A5BAZ4_VITVI</name>
<dbReference type="AlphaFoldDB" id="A5BAZ4"/>
<protein>
    <submittedName>
        <fullName evidence="1">Uncharacterized protein</fullName>
    </submittedName>
</protein>
<proteinExistence type="predicted"/>
<sequence>MATTSIDHTLRLKSSGVPVTPLFALGLSTFTTTAKSEHLLETLDARVQMVTNSADLELHDTVFAPLQATPKVTSSGMDTIFLTPTAATLEIISSPTSHV</sequence>
<evidence type="ECO:0000313" key="1">
    <source>
        <dbReference type="EMBL" id="CAN69927.1"/>
    </source>
</evidence>
<dbReference type="EMBL" id="AM452880">
    <property type="protein sequence ID" value="CAN69927.1"/>
    <property type="molecule type" value="Genomic_DNA"/>
</dbReference>
<reference evidence="1" key="1">
    <citation type="journal article" date="2007" name="PLoS ONE">
        <title>The first genome sequence of an elite grapevine cultivar (Pinot noir Vitis vinifera L.): coping with a highly heterozygous genome.</title>
        <authorList>
            <person name="Velasco R."/>
            <person name="Zharkikh A."/>
            <person name="Troggio M."/>
            <person name="Cartwright D.A."/>
            <person name="Cestaro A."/>
            <person name="Pruss D."/>
            <person name="Pindo M."/>
            <person name="FitzGerald L.M."/>
            <person name="Vezzulli S."/>
            <person name="Reid J."/>
            <person name="Malacarne G."/>
            <person name="Iliev D."/>
            <person name="Coppola G."/>
            <person name="Wardell B."/>
            <person name="Micheletti D."/>
            <person name="Macalma T."/>
            <person name="Facci M."/>
            <person name="Mitchell J.T."/>
            <person name="Perazzolli M."/>
            <person name="Eldredge G."/>
            <person name="Gatto P."/>
            <person name="Oyzerski R."/>
            <person name="Moretto M."/>
            <person name="Gutin N."/>
            <person name="Stefanini M."/>
            <person name="Chen Y."/>
            <person name="Segala C."/>
            <person name="Davenport C."/>
            <person name="Dematte L."/>
            <person name="Mraz A."/>
            <person name="Battilana J."/>
            <person name="Stormo K."/>
            <person name="Costa F."/>
            <person name="Tao Q."/>
            <person name="Si-Ammour A."/>
            <person name="Harkins T."/>
            <person name="Lackey A."/>
            <person name="Perbost C."/>
            <person name="Taillon B."/>
            <person name="Stella A."/>
            <person name="Solovyev V."/>
            <person name="Fawcett J.A."/>
            <person name="Sterck L."/>
            <person name="Vandepoele K."/>
            <person name="Grando S.M."/>
            <person name="Toppo S."/>
            <person name="Moser C."/>
            <person name="Lanchbury J."/>
            <person name="Bogden R."/>
            <person name="Skolnick M."/>
            <person name="Sgaramella V."/>
            <person name="Bhatnagar S.K."/>
            <person name="Fontana P."/>
            <person name="Gutin A."/>
            <person name="Van de Peer Y."/>
            <person name="Salamini F."/>
            <person name="Viola R."/>
        </authorList>
    </citation>
    <scope>NUCLEOTIDE SEQUENCE</scope>
</reference>